<comment type="caution">
    <text evidence="2">The sequence shown here is derived from an EMBL/GenBank/DDBJ whole genome shotgun (WGS) entry which is preliminary data.</text>
</comment>
<organism evidence="2 3">
    <name type="scientific">Limobrevibacterium gyesilva</name>
    <dbReference type="NCBI Taxonomy" id="2991712"/>
    <lineage>
        <taxon>Bacteria</taxon>
        <taxon>Pseudomonadati</taxon>
        <taxon>Pseudomonadota</taxon>
        <taxon>Alphaproteobacteria</taxon>
        <taxon>Acetobacterales</taxon>
        <taxon>Acetobacteraceae</taxon>
        <taxon>Limobrevibacterium</taxon>
    </lineage>
</organism>
<feature type="compositionally biased region" description="Basic and acidic residues" evidence="1">
    <location>
        <begin position="89"/>
        <end position="99"/>
    </location>
</feature>
<dbReference type="AlphaFoldDB" id="A0AA41YPW6"/>
<protein>
    <submittedName>
        <fullName evidence="2">Uncharacterized protein</fullName>
    </submittedName>
</protein>
<keyword evidence="3" id="KW-1185">Reference proteome</keyword>
<feature type="compositionally biased region" description="Basic and acidic residues" evidence="1">
    <location>
        <begin position="116"/>
        <end position="126"/>
    </location>
</feature>
<feature type="region of interest" description="Disordered" evidence="1">
    <location>
        <begin position="89"/>
        <end position="126"/>
    </location>
</feature>
<sequence>MTDAAAGRATKCKTDVPLNVGQPVATTCMWHRNPGKLLAEDLTRAGVGAAAEAPHGQGNDHLPTLPGKIRKLASVSTVNTTRALLAKRADGRFGPRDSSDGDPIGFGTNSIGNQLIRHEREDGFQG</sequence>
<accession>A0AA41YPW6</accession>
<evidence type="ECO:0000256" key="1">
    <source>
        <dbReference type="SAM" id="MobiDB-lite"/>
    </source>
</evidence>
<evidence type="ECO:0000313" key="3">
    <source>
        <dbReference type="Proteomes" id="UP001165679"/>
    </source>
</evidence>
<dbReference type="EMBL" id="JAPDNT010000018">
    <property type="protein sequence ID" value="MCW3476392.1"/>
    <property type="molecule type" value="Genomic_DNA"/>
</dbReference>
<reference evidence="2" key="1">
    <citation type="submission" date="2022-09" db="EMBL/GenBank/DDBJ databases">
        <title>Rhodovastum sp. nov. RN2-1 isolated from soil in Seongnam, South Korea.</title>
        <authorList>
            <person name="Le N.T."/>
        </authorList>
    </citation>
    <scope>NUCLEOTIDE SEQUENCE</scope>
    <source>
        <strain evidence="2">RN2-1</strain>
    </source>
</reference>
<reference evidence="2" key="2">
    <citation type="submission" date="2022-10" db="EMBL/GenBank/DDBJ databases">
        <authorList>
            <person name="Trinh H.N."/>
        </authorList>
    </citation>
    <scope>NUCLEOTIDE SEQUENCE</scope>
    <source>
        <strain evidence="2">RN2-1</strain>
    </source>
</reference>
<gene>
    <name evidence="2" type="ORF">OL599_17635</name>
</gene>
<name>A0AA41YPW6_9PROT</name>
<dbReference type="Proteomes" id="UP001165679">
    <property type="component" value="Unassembled WGS sequence"/>
</dbReference>
<evidence type="ECO:0000313" key="2">
    <source>
        <dbReference type="EMBL" id="MCW3476392.1"/>
    </source>
</evidence>
<proteinExistence type="predicted"/>